<sequence length="30" mass="3633">MKMLKNLCLYYENMRPVLVQHGSLLPQRQE</sequence>
<dbReference type="EMBL" id="LATX01002176">
    <property type="protein sequence ID" value="KTB33459.1"/>
    <property type="molecule type" value="Genomic_DNA"/>
</dbReference>
<evidence type="ECO:0000313" key="2">
    <source>
        <dbReference type="Proteomes" id="UP000054988"/>
    </source>
</evidence>
<reference evidence="1 2" key="1">
    <citation type="submission" date="2015-12" db="EMBL/GenBank/DDBJ databases">
        <title>Draft genome sequence of Moniliophthora roreri, the causal agent of frosty pod rot of cacao.</title>
        <authorList>
            <person name="Aime M.C."/>
            <person name="Diaz-Valderrama J.R."/>
            <person name="Kijpornyongpan T."/>
            <person name="Phillips-Mora W."/>
        </authorList>
    </citation>
    <scope>NUCLEOTIDE SEQUENCE [LARGE SCALE GENOMIC DNA]</scope>
    <source>
        <strain evidence="1 2">MCA 2952</strain>
    </source>
</reference>
<organism evidence="1 2">
    <name type="scientific">Moniliophthora roreri</name>
    <name type="common">Frosty pod rot fungus</name>
    <name type="synonym">Monilia roreri</name>
    <dbReference type="NCBI Taxonomy" id="221103"/>
    <lineage>
        <taxon>Eukaryota</taxon>
        <taxon>Fungi</taxon>
        <taxon>Dikarya</taxon>
        <taxon>Basidiomycota</taxon>
        <taxon>Agaricomycotina</taxon>
        <taxon>Agaricomycetes</taxon>
        <taxon>Agaricomycetidae</taxon>
        <taxon>Agaricales</taxon>
        <taxon>Marasmiineae</taxon>
        <taxon>Marasmiaceae</taxon>
        <taxon>Moniliophthora</taxon>
    </lineage>
</organism>
<name>A0A0W0FAX6_MONRR</name>
<evidence type="ECO:0000313" key="1">
    <source>
        <dbReference type="EMBL" id="KTB33459.1"/>
    </source>
</evidence>
<dbReference type="AlphaFoldDB" id="A0A0W0FAX6"/>
<gene>
    <name evidence="1" type="ORF">WG66_14077</name>
</gene>
<protein>
    <submittedName>
        <fullName evidence="1">Uncharacterized protein</fullName>
    </submittedName>
</protein>
<proteinExistence type="predicted"/>
<accession>A0A0W0FAX6</accession>
<comment type="caution">
    <text evidence="1">The sequence shown here is derived from an EMBL/GenBank/DDBJ whole genome shotgun (WGS) entry which is preliminary data.</text>
</comment>
<dbReference type="Proteomes" id="UP000054988">
    <property type="component" value="Unassembled WGS sequence"/>
</dbReference>